<keyword evidence="3" id="KW-1185">Reference proteome</keyword>
<dbReference type="OrthoDB" id="9798407at2"/>
<dbReference type="Proteomes" id="UP000218151">
    <property type="component" value="Unassembled WGS sequence"/>
</dbReference>
<dbReference type="GO" id="GO:0016853">
    <property type="term" value="F:isomerase activity"/>
    <property type="evidence" value="ECO:0007669"/>
    <property type="project" value="UniProtKB-KW"/>
</dbReference>
<protein>
    <submittedName>
        <fullName evidence="2">Xylose isomerase</fullName>
    </submittedName>
</protein>
<dbReference type="Pfam" id="PF01261">
    <property type="entry name" value="AP_endonuc_2"/>
    <property type="match status" value="1"/>
</dbReference>
<dbReference type="InterPro" id="IPR036237">
    <property type="entry name" value="Xyl_isomerase-like_sf"/>
</dbReference>
<evidence type="ECO:0000313" key="2">
    <source>
        <dbReference type="EMBL" id="PAX08331.1"/>
    </source>
</evidence>
<sequence>MITRRGVLAGAAACAAGAALAQGAKKRLGRVGLQLYTLREPFAKDPLGTLERVAGIGYREVEFGGGGYEAMDHARLRARMDKVGLTAPSIHVGYEAMATAPDRAVAMARTLGARTLVVPYMDAALRTPARWPGVVADLNRFGAYAAKAGLGFAYHNHDFEFTERVGERSLFDVLLGERDPAVVKIELDLYWAVHAGQDPIALIRRLPGQIFAYHVKDRRPDGSMTSVGAGAIDFAGIFALNDTAGVRHFFVENDRAPAPFFPDVRASFDHLRALRF</sequence>
<dbReference type="InterPro" id="IPR006311">
    <property type="entry name" value="TAT_signal"/>
</dbReference>
<name>A0A2A2SH21_9SPHN</name>
<gene>
    <name evidence="2" type="ORF">CKY28_08945</name>
</gene>
<dbReference type="InterPro" id="IPR050312">
    <property type="entry name" value="IolE/XylAMocC-like"/>
</dbReference>
<dbReference type="EMBL" id="NSLI01000003">
    <property type="protein sequence ID" value="PAX08331.1"/>
    <property type="molecule type" value="Genomic_DNA"/>
</dbReference>
<reference evidence="3" key="1">
    <citation type="submission" date="2017-09" db="EMBL/GenBank/DDBJ databases">
        <authorList>
            <person name="Feng G."/>
            <person name="Zhu H."/>
        </authorList>
    </citation>
    <scope>NUCLEOTIDE SEQUENCE [LARGE SCALE GENOMIC DNA]</scope>
    <source>
        <strain evidence="3">1PNM-20</strain>
    </source>
</reference>
<dbReference type="PROSITE" id="PS51318">
    <property type="entry name" value="TAT"/>
    <property type="match status" value="1"/>
</dbReference>
<dbReference type="AlphaFoldDB" id="A0A2A2SH21"/>
<dbReference type="InterPro" id="IPR013022">
    <property type="entry name" value="Xyl_isomerase-like_TIM-brl"/>
</dbReference>
<proteinExistence type="predicted"/>
<dbReference type="PANTHER" id="PTHR12110:SF41">
    <property type="entry name" value="INOSOSE DEHYDRATASE"/>
    <property type="match status" value="1"/>
</dbReference>
<comment type="caution">
    <text evidence="2">The sequence shown here is derived from an EMBL/GenBank/DDBJ whole genome shotgun (WGS) entry which is preliminary data.</text>
</comment>
<evidence type="ECO:0000259" key="1">
    <source>
        <dbReference type="Pfam" id="PF01261"/>
    </source>
</evidence>
<dbReference type="Gene3D" id="3.20.20.150">
    <property type="entry name" value="Divalent-metal-dependent TIM barrel enzymes"/>
    <property type="match status" value="1"/>
</dbReference>
<evidence type="ECO:0000313" key="3">
    <source>
        <dbReference type="Proteomes" id="UP000218151"/>
    </source>
</evidence>
<keyword evidence="2" id="KW-0413">Isomerase</keyword>
<feature type="domain" description="Xylose isomerase-like TIM barrel" evidence="1">
    <location>
        <begin position="51"/>
        <end position="247"/>
    </location>
</feature>
<dbReference type="SUPFAM" id="SSF51658">
    <property type="entry name" value="Xylose isomerase-like"/>
    <property type="match status" value="1"/>
</dbReference>
<accession>A0A2A2SH21</accession>
<dbReference type="PANTHER" id="PTHR12110">
    <property type="entry name" value="HYDROXYPYRUVATE ISOMERASE"/>
    <property type="match status" value="1"/>
</dbReference>
<organism evidence="2 3">
    <name type="scientific">Sphingomonas lenta</name>
    <dbReference type="NCBI Taxonomy" id="1141887"/>
    <lineage>
        <taxon>Bacteria</taxon>
        <taxon>Pseudomonadati</taxon>
        <taxon>Pseudomonadota</taxon>
        <taxon>Alphaproteobacteria</taxon>
        <taxon>Sphingomonadales</taxon>
        <taxon>Sphingomonadaceae</taxon>
        <taxon>Sphingomonas</taxon>
    </lineage>
</organism>